<dbReference type="SMART" id="SM01110">
    <property type="entry name" value="Cutinase"/>
    <property type="match status" value="1"/>
</dbReference>
<keyword evidence="3 8" id="KW-0719">Serine esterase</keyword>
<dbReference type="PANTHER" id="PTHR33630:SF9">
    <property type="entry name" value="CUTINASE 4"/>
    <property type="match status" value="1"/>
</dbReference>
<evidence type="ECO:0000256" key="8">
    <source>
        <dbReference type="RuleBase" id="RU361263"/>
    </source>
</evidence>
<evidence type="ECO:0000256" key="3">
    <source>
        <dbReference type="ARBA" id="ARBA00022487"/>
    </source>
</evidence>
<dbReference type="PANTHER" id="PTHR33630">
    <property type="entry name" value="CUTINASE RV1984C-RELATED-RELATED"/>
    <property type="match status" value="1"/>
</dbReference>
<protein>
    <recommendedName>
        <fullName evidence="8">Cutinase</fullName>
        <ecNumber evidence="8">3.1.1.-</ecNumber>
    </recommendedName>
</protein>
<evidence type="ECO:0000313" key="10">
    <source>
        <dbReference type="Proteomes" id="UP000315759"/>
    </source>
</evidence>
<feature type="chain" id="PRO_5022248396" description="Cutinase" evidence="8">
    <location>
        <begin position="31"/>
        <end position="241"/>
    </location>
</feature>
<dbReference type="InterPro" id="IPR000675">
    <property type="entry name" value="Cutinase/axe"/>
</dbReference>
<dbReference type="AlphaFoldDB" id="A0A544W8Q8"/>
<comment type="caution">
    <text evidence="9">The sequence shown here is derived from an EMBL/GenBank/DDBJ whole genome shotgun (WGS) entry which is preliminary data.</text>
</comment>
<dbReference type="InterPro" id="IPR029058">
    <property type="entry name" value="AB_hydrolase_fold"/>
</dbReference>
<dbReference type="PROSITE" id="PS00155">
    <property type="entry name" value="CUTINASE_1"/>
    <property type="match status" value="1"/>
</dbReference>
<dbReference type="Pfam" id="PF01083">
    <property type="entry name" value="Cutinase"/>
    <property type="match status" value="1"/>
</dbReference>
<dbReference type="GO" id="GO:0005576">
    <property type="term" value="C:extracellular region"/>
    <property type="evidence" value="ECO:0007669"/>
    <property type="project" value="UniProtKB-SubCell"/>
</dbReference>
<comment type="function">
    <text evidence="8">Catalyzes the hydrolysis of complex carboxylic polyesters found in the cell wall of plants. Degrades cutin, a macromolecule that forms the structure of the plant cuticle.</text>
</comment>
<dbReference type="Gene3D" id="3.40.50.1820">
    <property type="entry name" value="alpha/beta hydrolase"/>
    <property type="match status" value="1"/>
</dbReference>
<name>A0A544W8Q8_9MYCO</name>
<evidence type="ECO:0000256" key="4">
    <source>
        <dbReference type="ARBA" id="ARBA00022525"/>
    </source>
</evidence>
<dbReference type="GO" id="GO:0052689">
    <property type="term" value="F:carboxylic ester hydrolase activity"/>
    <property type="evidence" value="ECO:0007669"/>
    <property type="project" value="UniProtKB-KW"/>
</dbReference>
<dbReference type="RefSeq" id="WP_142549991.1">
    <property type="nucleotide sequence ID" value="NZ_VIFX01000001.1"/>
</dbReference>
<dbReference type="EC" id="3.1.1.-" evidence="8"/>
<gene>
    <name evidence="9" type="ORF">D8S82_01020</name>
</gene>
<evidence type="ECO:0000256" key="5">
    <source>
        <dbReference type="ARBA" id="ARBA00022729"/>
    </source>
</evidence>
<comment type="similarity">
    <text evidence="2 8">Belongs to the cutinase family.</text>
</comment>
<dbReference type="EMBL" id="VIFX01000001">
    <property type="protein sequence ID" value="TQR88620.1"/>
    <property type="molecule type" value="Genomic_DNA"/>
</dbReference>
<dbReference type="Proteomes" id="UP000315759">
    <property type="component" value="Unassembled WGS sequence"/>
</dbReference>
<keyword evidence="5 8" id="KW-0732">Signal</keyword>
<keyword evidence="4 8" id="KW-0964">Secreted</keyword>
<keyword evidence="6 8" id="KW-0378">Hydrolase</keyword>
<dbReference type="SUPFAM" id="SSF53474">
    <property type="entry name" value="alpha/beta-Hydrolases"/>
    <property type="match status" value="1"/>
</dbReference>
<sequence>MTNHQLRILAATFASAAAVLGPQAAGQAQADTNPACSAVEVVFARGTFEAPGIGDTGQAFVDSLNAKLGQPVGVYAVDYPASLDFQAAANGVADASRQVQSIATTCPNTKIVLGGYSQGAAVAGYTTASAIPAGFTLPADITGPMPASVASHVAAVALFGTPDPWFLNLVDHSAPPITIGDAYVNKTVQECNQGDPVCSPGGLDRSAHSAYKNNGTADQAAAFVVNQLSSTAVSQTARDSA</sequence>
<keyword evidence="7" id="KW-1015">Disulfide bond</keyword>
<dbReference type="InterPro" id="IPR043580">
    <property type="entry name" value="CUTINASE_1"/>
</dbReference>
<evidence type="ECO:0000256" key="2">
    <source>
        <dbReference type="ARBA" id="ARBA00007534"/>
    </source>
</evidence>
<organism evidence="9 10">
    <name type="scientific">Mycolicibacterium hodleri</name>
    <dbReference type="NCBI Taxonomy" id="49897"/>
    <lineage>
        <taxon>Bacteria</taxon>
        <taxon>Bacillati</taxon>
        <taxon>Actinomycetota</taxon>
        <taxon>Actinomycetes</taxon>
        <taxon>Mycobacteriales</taxon>
        <taxon>Mycobacteriaceae</taxon>
        <taxon>Mycolicibacterium</taxon>
    </lineage>
</organism>
<evidence type="ECO:0000256" key="6">
    <source>
        <dbReference type="ARBA" id="ARBA00022801"/>
    </source>
</evidence>
<evidence type="ECO:0000256" key="7">
    <source>
        <dbReference type="ARBA" id="ARBA00023157"/>
    </source>
</evidence>
<feature type="signal peptide" evidence="8">
    <location>
        <begin position="1"/>
        <end position="30"/>
    </location>
</feature>
<evidence type="ECO:0000256" key="1">
    <source>
        <dbReference type="ARBA" id="ARBA00004613"/>
    </source>
</evidence>
<accession>A0A544W8Q8</accession>
<proteinExistence type="inferred from homology"/>
<reference evidence="9 10" key="1">
    <citation type="submission" date="2018-10" db="EMBL/GenBank/DDBJ databases">
        <title>Draft genome of Mycobacterium hodleri strain B.</title>
        <authorList>
            <person name="Amande T.J."/>
            <person name="Mcgenity T.J."/>
        </authorList>
    </citation>
    <scope>NUCLEOTIDE SEQUENCE [LARGE SCALE GENOMIC DNA]</scope>
    <source>
        <strain evidence="9 10">B</strain>
    </source>
</reference>
<evidence type="ECO:0000313" key="9">
    <source>
        <dbReference type="EMBL" id="TQR88620.1"/>
    </source>
</evidence>
<keyword evidence="10" id="KW-1185">Reference proteome</keyword>
<comment type="subcellular location">
    <subcellularLocation>
        <location evidence="1 8">Secreted</location>
    </subcellularLocation>
</comment>